<protein>
    <recommendedName>
        <fullName evidence="1">DUF7722 domain-containing protein</fullName>
    </recommendedName>
</protein>
<reference evidence="2" key="2">
    <citation type="journal article" date="2022" name="Hortic Res">
        <title>The genome of Dioscorea zingiberensis sheds light on the biosynthesis, origin and evolution of the medicinally important diosgenin saponins.</title>
        <authorList>
            <person name="Li Y."/>
            <person name="Tan C."/>
            <person name="Li Z."/>
            <person name="Guo J."/>
            <person name="Li S."/>
            <person name="Chen X."/>
            <person name="Wang C."/>
            <person name="Dai X."/>
            <person name="Yang H."/>
            <person name="Song W."/>
            <person name="Hou L."/>
            <person name="Xu J."/>
            <person name="Tong Z."/>
            <person name="Xu A."/>
            <person name="Yuan X."/>
            <person name="Wang W."/>
            <person name="Yang Q."/>
            <person name="Chen L."/>
            <person name="Sun Z."/>
            <person name="Wang K."/>
            <person name="Pan B."/>
            <person name="Chen J."/>
            <person name="Bao Y."/>
            <person name="Liu F."/>
            <person name="Qi X."/>
            <person name="Gang D.R."/>
            <person name="Wen J."/>
            <person name="Li J."/>
        </authorList>
    </citation>
    <scope>NUCLEOTIDE SEQUENCE</scope>
    <source>
        <strain evidence="2">Dzin_1.0</strain>
    </source>
</reference>
<evidence type="ECO:0000259" key="1">
    <source>
        <dbReference type="Pfam" id="PF24847"/>
    </source>
</evidence>
<dbReference type="Pfam" id="PF24847">
    <property type="entry name" value="DUF7722"/>
    <property type="match status" value="1"/>
</dbReference>
<organism evidence="2 3">
    <name type="scientific">Dioscorea zingiberensis</name>
    <dbReference type="NCBI Taxonomy" id="325984"/>
    <lineage>
        <taxon>Eukaryota</taxon>
        <taxon>Viridiplantae</taxon>
        <taxon>Streptophyta</taxon>
        <taxon>Embryophyta</taxon>
        <taxon>Tracheophyta</taxon>
        <taxon>Spermatophyta</taxon>
        <taxon>Magnoliopsida</taxon>
        <taxon>Liliopsida</taxon>
        <taxon>Dioscoreales</taxon>
        <taxon>Dioscoreaceae</taxon>
        <taxon>Dioscorea</taxon>
    </lineage>
</organism>
<accession>A0A9D5BZW3</accession>
<feature type="domain" description="DUF7722" evidence="1">
    <location>
        <begin position="20"/>
        <end position="65"/>
    </location>
</feature>
<dbReference type="PANTHER" id="PTHR33513">
    <property type="entry name" value="OS06G0523300 PROTEIN"/>
    <property type="match status" value="1"/>
</dbReference>
<evidence type="ECO:0000313" key="2">
    <source>
        <dbReference type="EMBL" id="KAJ0963534.1"/>
    </source>
</evidence>
<dbReference type="OrthoDB" id="1932905at2759"/>
<dbReference type="Proteomes" id="UP001085076">
    <property type="component" value="Miscellaneous, Linkage group lg09"/>
</dbReference>
<evidence type="ECO:0000313" key="3">
    <source>
        <dbReference type="Proteomes" id="UP001085076"/>
    </source>
</evidence>
<reference evidence="2" key="1">
    <citation type="submission" date="2021-03" db="EMBL/GenBank/DDBJ databases">
        <authorList>
            <person name="Li Z."/>
            <person name="Yang C."/>
        </authorList>
    </citation>
    <scope>NUCLEOTIDE SEQUENCE</scope>
    <source>
        <strain evidence="2">Dzin_1.0</strain>
        <tissue evidence="2">Leaf</tissue>
    </source>
</reference>
<name>A0A9D5BZW3_9LILI</name>
<keyword evidence="3" id="KW-1185">Reference proteome</keyword>
<sequence>MVSYQVKEKPWAGFKMPLHYPRYKKEDYMKMEEWKVDMLLKEYGLPCKGTLQEKRAYAMTTFLWPSQL</sequence>
<proteinExistence type="predicted"/>
<dbReference type="InterPro" id="IPR056139">
    <property type="entry name" value="DUF7722"/>
</dbReference>
<dbReference type="EMBL" id="JAGGNH010000009">
    <property type="protein sequence ID" value="KAJ0963534.1"/>
    <property type="molecule type" value="Genomic_DNA"/>
</dbReference>
<gene>
    <name evidence="2" type="ORF">J5N97_028656</name>
</gene>
<dbReference type="PANTHER" id="PTHR33513:SF21">
    <property type="entry name" value="JMJN DOMAIN-CONTAINING PROTEIN"/>
    <property type="match status" value="1"/>
</dbReference>
<dbReference type="AlphaFoldDB" id="A0A9D5BZW3"/>
<comment type="caution">
    <text evidence="2">The sequence shown here is derived from an EMBL/GenBank/DDBJ whole genome shotgun (WGS) entry which is preliminary data.</text>
</comment>